<dbReference type="InterPro" id="IPR036890">
    <property type="entry name" value="HATPase_C_sf"/>
</dbReference>
<evidence type="ECO:0000256" key="5">
    <source>
        <dbReference type="ARBA" id="ARBA00023012"/>
    </source>
</evidence>
<keyword evidence="9" id="KW-1185">Reference proteome</keyword>
<evidence type="ECO:0000259" key="7">
    <source>
        <dbReference type="Pfam" id="PF02518"/>
    </source>
</evidence>
<dbReference type="Proteomes" id="UP000326384">
    <property type="component" value="Unassembled WGS sequence"/>
</dbReference>
<protein>
    <recommendedName>
        <fullName evidence="2">histidine kinase</fullName>
        <ecNumber evidence="2">2.7.13.3</ecNumber>
    </recommendedName>
</protein>
<evidence type="ECO:0000256" key="2">
    <source>
        <dbReference type="ARBA" id="ARBA00012438"/>
    </source>
</evidence>
<proteinExistence type="predicted"/>
<feature type="repeat" description="TPR" evidence="6">
    <location>
        <begin position="111"/>
        <end position="144"/>
    </location>
</feature>
<sequence length="550" mass="63880">MKSNIPIFLSLFVILFSCTQQKKQNSELVNLDYDKAYDFSLSNTSDSAYIYYGKALEVFKKNEDNFGQAKCLLAMAKILTEKGNYFKSQDFSFKANQLFDKDNTTQYYHISDNFNNLGMISNDLKKYHESRNYYKSALKYSEDEDSKITIIKNIANIYKEEKKYPQAIKAYDSILPLAKKNNEKVYARLLSNLSNVKWLNDPNYNPEPVQLFALKLQEKNDDKMGQNASYAHLANYFEHKDSQKALLYANTMYKVAKEVKSIDDELEALQKITFFDSNNYLKNFNQYISLRDSVQTARNIDNDKFATIVYGVEETKTQNAENKTQIQRQYFLLGILVLLIIITTIEYRKRQKKLQQEKEIEVKNTQLKMSKKVHDVVANGIYQVMTKIENQEHFDRDKALDELEFVYEKSRDISYEKPDAKDVVEFDEKISGLIGSFKNEEVNTFLAGNEKNIWNGVNDSVKDNVYQVIRELLVNMKKHSQASLVVFKFERNNNLIKIQYTDNGIGIPGDLSYKNGLRNTVSRIENINGEITFDNTTEKGLKIYISFPAS</sequence>
<evidence type="ECO:0000256" key="6">
    <source>
        <dbReference type="PROSITE-ProRule" id="PRU00339"/>
    </source>
</evidence>
<dbReference type="PANTHER" id="PTHR24421">
    <property type="entry name" value="NITRATE/NITRITE SENSOR PROTEIN NARX-RELATED"/>
    <property type="match status" value="1"/>
</dbReference>
<evidence type="ECO:0000313" key="8">
    <source>
        <dbReference type="EMBL" id="KAB1228794.1"/>
    </source>
</evidence>
<keyword evidence="5" id="KW-0902">Two-component regulatory system</keyword>
<evidence type="ECO:0000256" key="3">
    <source>
        <dbReference type="ARBA" id="ARBA00022679"/>
    </source>
</evidence>
<dbReference type="InterPro" id="IPR011990">
    <property type="entry name" value="TPR-like_helical_dom_sf"/>
</dbReference>
<keyword evidence="8" id="KW-0067">ATP-binding</keyword>
<dbReference type="InterPro" id="IPR003594">
    <property type="entry name" value="HATPase_dom"/>
</dbReference>
<dbReference type="Gene3D" id="3.30.565.10">
    <property type="entry name" value="Histidine kinase-like ATPase, C-terminal domain"/>
    <property type="match status" value="1"/>
</dbReference>
<dbReference type="SUPFAM" id="SSF48452">
    <property type="entry name" value="TPR-like"/>
    <property type="match status" value="2"/>
</dbReference>
<dbReference type="EC" id="2.7.13.3" evidence="2"/>
<dbReference type="Pfam" id="PF02518">
    <property type="entry name" value="HATPase_c"/>
    <property type="match status" value="1"/>
</dbReference>
<name>A0A5N4BK60_9FLAO</name>
<keyword evidence="6" id="KW-0802">TPR repeat</keyword>
<evidence type="ECO:0000256" key="4">
    <source>
        <dbReference type="ARBA" id="ARBA00022777"/>
    </source>
</evidence>
<dbReference type="InterPro" id="IPR019734">
    <property type="entry name" value="TPR_rpt"/>
</dbReference>
<dbReference type="EMBL" id="VTPV01000016">
    <property type="protein sequence ID" value="KAB1228794.1"/>
    <property type="molecule type" value="Genomic_DNA"/>
</dbReference>
<evidence type="ECO:0000256" key="1">
    <source>
        <dbReference type="ARBA" id="ARBA00000085"/>
    </source>
</evidence>
<dbReference type="SUPFAM" id="SSF55874">
    <property type="entry name" value="ATPase domain of HSP90 chaperone/DNA topoisomerase II/histidine kinase"/>
    <property type="match status" value="1"/>
</dbReference>
<dbReference type="Gene3D" id="1.25.40.10">
    <property type="entry name" value="Tetratricopeptide repeat domain"/>
    <property type="match status" value="2"/>
</dbReference>
<dbReference type="SMART" id="SM00028">
    <property type="entry name" value="TPR"/>
    <property type="match status" value="2"/>
</dbReference>
<comment type="caution">
    <text evidence="8">The sequence shown here is derived from an EMBL/GenBank/DDBJ whole genome shotgun (WGS) entry which is preliminary data.</text>
</comment>
<accession>A0A5N4BK60</accession>
<dbReference type="InterPro" id="IPR050482">
    <property type="entry name" value="Sensor_HK_TwoCompSys"/>
</dbReference>
<dbReference type="PROSITE" id="PS51257">
    <property type="entry name" value="PROKAR_LIPOPROTEIN"/>
    <property type="match status" value="1"/>
</dbReference>
<keyword evidence="3" id="KW-0808">Transferase</keyword>
<evidence type="ECO:0000313" key="9">
    <source>
        <dbReference type="Proteomes" id="UP000326384"/>
    </source>
</evidence>
<dbReference type="RefSeq" id="WP_152291166.1">
    <property type="nucleotide sequence ID" value="NZ_VTPV01000016.1"/>
</dbReference>
<comment type="catalytic activity">
    <reaction evidence="1">
        <text>ATP + protein L-histidine = ADP + protein N-phospho-L-histidine.</text>
        <dbReference type="EC" id="2.7.13.3"/>
    </reaction>
</comment>
<gene>
    <name evidence="8" type="ORF">F8D52_20695</name>
</gene>
<feature type="repeat" description="TPR" evidence="6">
    <location>
        <begin position="148"/>
        <end position="181"/>
    </location>
</feature>
<dbReference type="PROSITE" id="PS50005">
    <property type="entry name" value="TPR"/>
    <property type="match status" value="2"/>
</dbReference>
<reference evidence="8 9" key="1">
    <citation type="journal article" date="2019" name="Stand. Genomic Sci.">
        <title>Draft Whole-Genome Sequence of a Novel Chryseobacterium viscerum Strain Isolated from Fresh Water at Dripping Springs, New Mexico.</title>
        <authorList>
            <person name="Kyndt J.A."/>
            <person name="Moore T.C."/>
        </authorList>
    </citation>
    <scope>NUCLEOTIDE SEQUENCE [LARGE SCALE GENOMIC DNA]</scope>
    <source>
        <strain evidence="8 9">DPS</strain>
    </source>
</reference>
<organism evidence="8 9">
    <name type="scientific">Chryseobacterium viscerum</name>
    <dbReference type="NCBI Taxonomy" id="1037377"/>
    <lineage>
        <taxon>Bacteria</taxon>
        <taxon>Pseudomonadati</taxon>
        <taxon>Bacteroidota</taxon>
        <taxon>Flavobacteriia</taxon>
        <taxon>Flavobacteriales</taxon>
        <taxon>Weeksellaceae</taxon>
        <taxon>Chryseobacterium group</taxon>
        <taxon>Chryseobacterium</taxon>
    </lineage>
</organism>
<dbReference type="GO" id="GO:0005524">
    <property type="term" value="F:ATP binding"/>
    <property type="evidence" value="ECO:0007669"/>
    <property type="project" value="UniProtKB-KW"/>
</dbReference>
<feature type="domain" description="Histidine kinase/HSP90-like ATPase" evidence="7">
    <location>
        <begin position="463"/>
        <end position="549"/>
    </location>
</feature>
<dbReference type="PANTHER" id="PTHR24421:SF10">
    <property type="entry name" value="NITRATE_NITRITE SENSOR PROTEIN NARQ"/>
    <property type="match status" value="1"/>
</dbReference>
<keyword evidence="4" id="KW-0418">Kinase</keyword>
<keyword evidence="8" id="KW-0547">Nucleotide-binding</keyword>